<keyword evidence="4" id="KW-0256">Endoplasmic reticulum</keyword>
<dbReference type="GO" id="GO:0006670">
    <property type="term" value="P:sphingosine metabolic process"/>
    <property type="evidence" value="ECO:0007669"/>
    <property type="project" value="TreeGrafter"/>
</dbReference>
<organism evidence="12">
    <name type="scientific">Neodiprion lecontei</name>
    <name type="common">Redheaded pine sawfly</name>
    <dbReference type="NCBI Taxonomy" id="441921"/>
    <lineage>
        <taxon>Eukaryota</taxon>
        <taxon>Metazoa</taxon>
        <taxon>Ecdysozoa</taxon>
        <taxon>Arthropoda</taxon>
        <taxon>Hexapoda</taxon>
        <taxon>Insecta</taxon>
        <taxon>Pterygota</taxon>
        <taxon>Neoptera</taxon>
        <taxon>Endopterygota</taxon>
        <taxon>Hymenoptera</taxon>
        <taxon>Tenthredinoidea</taxon>
        <taxon>Diprionidae</taxon>
        <taxon>Diprioninae</taxon>
        <taxon>Neodiprion</taxon>
    </lineage>
</organism>
<feature type="transmembrane region" description="Helical" evidence="9">
    <location>
        <begin position="252"/>
        <end position="272"/>
    </location>
</feature>
<evidence type="ECO:0000256" key="8">
    <source>
        <dbReference type="SAM" id="MobiDB-lite"/>
    </source>
</evidence>
<dbReference type="PANTHER" id="PTHR14969:SF28">
    <property type="entry name" value="DIHYDROSPHINGOSINE 1-PHOSPHATE PHOSPHATASE LCB3-RELATED"/>
    <property type="match status" value="1"/>
</dbReference>
<keyword evidence="3" id="KW-0378">Hydrolase</keyword>
<feature type="region of interest" description="Disordered" evidence="8">
    <location>
        <begin position="79"/>
        <end position="111"/>
    </location>
</feature>
<feature type="domain" description="Phosphatidic acid phosphatase type 2/haloperoxidase" evidence="10">
    <location>
        <begin position="155"/>
        <end position="269"/>
    </location>
</feature>
<dbReference type="GO" id="GO:0005789">
    <property type="term" value="C:endoplasmic reticulum membrane"/>
    <property type="evidence" value="ECO:0007669"/>
    <property type="project" value="UniProtKB-SubCell"/>
</dbReference>
<dbReference type="InterPro" id="IPR036938">
    <property type="entry name" value="PAP2/HPO_sf"/>
</dbReference>
<feature type="transmembrane region" description="Helical" evidence="9">
    <location>
        <begin position="196"/>
        <end position="216"/>
    </location>
</feature>
<keyword evidence="2 9" id="KW-0812">Transmembrane</keyword>
<protein>
    <submittedName>
        <fullName evidence="12">Sphingosine-1-phosphate phosphatase 1</fullName>
    </submittedName>
</protein>
<keyword evidence="6 9" id="KW-0472">Membrane</keyword>
<feature type="transmembrane region" description="Helical" evidence="9">
    <location>
        <begin position="408"/>
        <end position="430"/>
    </location>
</feature>
<dbReference type="GO" id="GO:0042392">
    <property type="term" value="F:sphingosine-1-phosphate phosphatase activity"/>
    <property type="evidence" value="ECO:0007669"/>
    <property type="project" value="TreeGrafter"/>
</dbReference>
<feature type="transmembrane region" description="Helical" evidence="9">
    <location>
        <begin position="222"/>
        <end position="245"/>
    </location>
</feature>
<feature type="transmembrane region" description="Helical" evidence="9">
    <location>
        <begin position="363"/>
        <end position="388"/>
    </location>
</feature>
<dbReference type="RefSeq" id="XP_015519638.1">
    <property type="nucleotide sequence ID" value="XM_015664152.2"/>
</dbReference>
<comment type="subcellular location">
    <subcellularLocation>
        <location evidence="1">Endoplasmic reticulum membrane</location>
        <topology evidence="1">Multi-pass membrane protein</topology>
    </subcellularLocation>
</comment>
<evidence type="ECO:0000313" key="12">
    <source>
        <dbReference type="RefSeq" id="XP_015519638.1"/>
    </source>
</evidence>
<keyword evidence="5 9" id="KW-1133">Transmembrane helix</keyword>
<evidence type="ECO:0000256" key="9">
    <source>
        <dbReference type="SAM" id="Phobius"/>
    </source>
</evidence>
<reference evidence="12" key="1">
    <citation type="submission" date="2025-08" db="UniProtKB">
        <authorList>
            <consortium name="RefSeq"/>
        </authorList>
    </citation>
    <scope>IDENTIFICATION</scope>
    <source>
        <tissue evidence="12">Thorax and Abdomen</tissue>
    </source>
</reference>
<dbReference type="AlphaFoldDB" id="A0A6J0BZP3"/>
<dbReference type="KEGG" id="nlo:107224184"/>
<evidence type="ECO:0000256" key="4">
    <source>
        <dbReference type="ARBA" id="ARBA00022824"/>
    </source>
</evidence>
<evidence type="ECO:0000313" key="11">
    <source>
        <dbReference type="Proteomes" id="UP000829291"/>
    </source>
</evidence>
<dbReference type="SUPFAM" id="SSF48317">
    <property type="entry name" value="Acid phosphatase/Vanadium-dependent haloperoxidase"/>
    <property type="match status" value="1"/>
</dbReference>
<evidence type="ECO:0000256" key="2">
    <source>
        <dbReference type="ARBA" id="ARBA00022692"/>
    </source>
</evidence>
<evidence type="ECO:0000256" key="1">
    <source>
        <dbReference type="ARBA" id="ARBA00004477"/>
    </source>
</evidence>
<dbReference type="InParanoid" id="A0A6J0BZP3"/>
<evidence type="ECO:0000259" key="10">
    <source>
        <dbReference type="SMART" id="SM00014"/>
    </source>
</evidence>
<dbReference type="OrthoDB" id="301434at2759"/>
<sequence length="448" mass="51205">MQEYRSIHRLFYPDKVNLEKKMWSEAIEYFKDPQQVAQIQEFFGVRIHHNQILQHKSGDGNSVMDFSYDNGNVTTTIRRKVNSINDERSSRNETNGYATSEDEAMPTSSSDPPQFTITNHIWYYLFLFGTELGDEIFYSTFIPFWFWNIDGAVGRRIVLVWAVVMTIGQCLKDIICWPRPACPPSVRLQNKWSQEYGMPSTHAMIAVSIPFSVVLFTMNRYVYSFTIGCIIAVLWCTLVCVSRIYLGMHTVLDILAGLALAMFLMIPLVPLVDATDYYFLTKDWALAILVAISIATVVYYPCSDKWTPTRGDTAMVVSVTAGVHVGAWLNYRTGAMSTPLLPPPYNIIWPSYPMLGRTVLRTILGFCCIIATKALFKFLSYATMCAILRVNSKELMKSRNCLENRNKVLVDLVYKYITCFMIGFNAVYLLPNVFSMIGIERPTFYTEL</sequence>
<proteinExistence type="inferred from homology"/>
<dbReference type="PANTHER" id="PTHR14969">
    <property type="entry name" value="SPHINGOSINE-1-PHOSPHATE PHOSPHOHYDROLASE"/>
    <property type="match status" value="1"/>
</dbReference>
<evidence type="ECO:0000256" key="7">
    <source>
        <dbReference type="ARBA" id="ARBA00038324"/>
    </source>
</evidence>
<dbReference type="InterPro" id="IPR000326">
    <property type="entry name" value="PAP2/HPO"/>
</dbReference>
<dbReference type="GeneID" id="107224184"/>
<keyword evidence="11" id="KW-1185">Reference proteome</keyword>
<comment type="similarity">
    <text evidence="7">Belongs to the type 2 lipid phosphate phosphatase family.</text>
</comment>
<dbReference type="Pfam" id="PF01569">
    <property type="entry name" value="PAP2"/>
    <property type="match status" value="1"/>
</dbReference>
<dbReference type="CDD" id="cd03388">
    <property type="entry name" value="PAP2_SPPase1"/>
    <property type="match status" value="1"/>
</dbReference>
<dbReference type="Proteomes" id="UP000829291">
    <property type="component" value="Chromosome 3"/>
</dbReference>
<evidence type="ECO:0000256" key="6">
    <source>
        <dbReference type="ARBA" id="ARBA00023136"/>
    </source>
</evidence>
<name>A0A6J0BZP3_NEOLC</name>
<dbReference type="Gene3D" id="1.20.144.10">
    <property type="entry name" value="Phosphatidic acid phosphatase type 2/haloperoxidase"/>
    <property type="match status" value="1"/>
</dbReference>
<feature type="transmembrane region" description="Helical" evidence="9">
    <location>
        <begin position="284"/>
        <end position="302"/>
    </location>
</feature>
<feature type="transmembrane region" description="Helical" evidence="9">
    <location>
        <begin position="314"/>
        <end position="331"/>
    </location>
</feature>
<dbReference type="SMART" id="SM00014">
    <property type="entry name" value="acidPPc"/>
    <property type="match status" value="1"/>
</dbReference>
<evidence type="ECO:0000256" key="5">
    <source>
        <dbReference type="ARBA" id="ARBA00022989"/>
    </source>
</evidence>
<evidence type="ECO:0000256" key="3">
    <source>
        <dbReference type="ARBA" id="ARBA00022801"/>
    </source>
</evidence>
<accession>A0A6J0BZP3</accession>
<gene>
    <name evidence="12" type="primary">LOC107224184</name>
</gene>